<evidence type="ECO:0000313" key="8">
    <source>
        <dbReference type="Proteomes" id="UP000001554"/>
    </source>
</evidence>
<dbReference type="SUPFAM" id="SSF57850">
    <property type="entry name" value="RING/U-box"/>
    <property type="match status" value="1"/>
</dbReference>
<dbReference type="PROSITE" id="PS50119">
    <property type="entry name" value="ZF_BBOX"/>
    <property type="match status" value="2"/>
</dbReference>
<dbReference type="PANTHER" id="PTHR25462">
    <property type="entry name" value="BONUS, ISOFORM C-RELATED"/>
    <property type="match status" value="1"/>
</dbReference>
<reference evidence="8" key="1">
    <citation type="journal article" date="2020" name="Nat. Ecol. Evol.">
        <title>Deeply conserved synteny resolves early events in vertebrate evolution.</title>
        <authorList>
            <person name="Simakov O."/>
            <person name="Marletaz F."/>
            <person name="Yue J.X."/>
            <person name="O'Connell B."/>
            <person name="Jenkins J."/>
            <person name="Brandt A."/>
            <person name="Calef R."/>
            <person name="Tung C.H."/>
            <person name="Huang T.K."/>
            <person name="Schmutz J."/>
            <person name="Satoh N."/>
            <person name="Yu J.K."/>
            <person name="Putnam N.H."/>
            <person name="Green R.E."/>
            <person name="Rokhsar D.S."/>
        </authorList>
    </citation>
    <scope>NUCLEOTIDE SEQUENCE [LARGE SCALE GENOMIC DNA]</scope>
    <source>
        <strain evidence="8">S238N-H82</strain>
    </source>
</reference>
<dbReference type="PANTHER" id="PTHR25462:SF229">
    <property type="entry name" value="TRANSCRIPTION INTERMEDIARY FACTOR 1-BETA"/>
    <property type="match status" value="1"/>
</dbReference>
<dbReference type="Proteomes" id="UP000001554">
    <property type="component" value="Chromosome 4"/>
</dbReference>
<evidence type="ECO:0000256" key="3">
    <source>
        <dbReference type="ARBA" id="ARBA00022833"/>
    </source>
</evidence>
<dbReference type="Gene3D" id="4.10.830.40">
    <property type="match status" value="1"/>
</dbReference>
<dbReference type="OrthoDB" id="6105938at2759"/>
<dbReference type="Gene3D" id="3.30.160.60">
    <property type="entry name" value="Classic Zinc Finger"/>
    <property type="match status" value="1"/>
</dbReference>
<feature type="region of interest" description="Disordered" evidence="5">
    <location>
        <begin position="381"/>
        <end position="482"/>
    </location>
</feature>
<dbReference type="Pfam" id="PF00643">
    <property type="entry name" value="zf-B_box"/>
    <property type="match status" value="1"/>
</dbReference>
<evidence type="ECO:0000256" key="2">
    <source>
        <dbReference type="ARBA" id="ARBA00022771"/>
    </source>
</evidence>
<dbReference type="Gene3D" id="3.30.40.10">
    <property type="entry name" value="Zinc/RING finger domain, C3HC4 (zinc finger)"/>
    <property type="match status" value="1"/>
</dbReference>
<dbReference type="GeneID" id="118413729"/>
<sequence length="482" mass="54105">METATWTEEATDDSLKCTICDDTFKNPKVLPCSHNFCRECLRVWIGPEESDVNGRDTFPCPRCRQPVPIPEHGVDGLKDNIFLANLVKAVAAHTKGRHGKDDILCTSCEEGKPATSRCSECAEFLCESCESAHRHLRDTKGHTLFTFEELKAGKYDDVFRGRKAPPCSKHPGEIVKLYCRTCETPICFECASFEHRDSRHNYTRIEEVASERREAMLDLTPQCQARIAFFHKTEEAQKRLKKQLQLNAEGARQNVQTQLTLVKEECERLQTCINAEETAKKQQIDAEIEGAQISLARAKSTCEFAETLAREGGDYEVVSCSQDMTTRLNDFTKPWPPAVTVDSELANINVDYSTLNQTLTKHSQQYHQSTSDNKETFANNTEVRKSTSGVPADQVVSPKLPQPRRDNIMTRSRKRSKALARQQKEATSERENALTRPMKETRSRAVPASNTRKRGLSTASDSSPPASQKKACGTHVDGDTTI</sequence>
<dbReference type="SUPFAM" id="SSF57845">
    <property type="entry name" value="B-box zinc-binding domain"/>
    <property type="match status" value="1"/>
</dbReference>
<gene>
    <name evidence="9" type="primary">LOC118413729</name>
</gene>
<feature type="domain" description="RING-type" evidence="6">
    <location>
        <begin position="17"/>
        <end position="64"/>
    </location>
</feature>
<feature type="domain" description="B box-type" evidence="7">
    <location>
        <begin position="162"/>
        <end position="205"/>
    </location>
</feature>
<dbReference type="InterPro" id="IPR001841">
    <property type="entry name" value="Znf_RING"/>
</dbReference>
<evidence type="ECO:0000256" key="5">
    <source>
        <dbReference type="SAM" id="MobiDB-lite"/>
    </source>
</evidence>
<name>A0A9J7KZJ2_BRAFL</name>
<dbReference type="GO" id="GO:0061630">
    <property type="term" value="F:ubiquitin protein ligase activity"/>
    <property type="evidence" value="ECO:0000318"/>
    <property type="project" value="GO_Central"/>
</dbReference>
<dbReference type="Pfam" id="PF13445">
    <property type="entry name" value="zf-RING_UBOX"/>
    <property type="match status" value="1"/>
</dbReference>
<dbReference type="SMART" id="SM00184">
    <property type="entry name" value="RING"/>
    <property type="match status" value="1"/>
</dbReference>
<feature type="domain" description="B box-type" evidence="7">
    <location>
        <begin position="100"/>
        <end position="147"/>
    </location>
</feature>
<evidence type="ECO:0000313" key="9">
    <source>
        <dbReference type="RefSeq" id="XP_035673151.1"/>
    </source>
</evidence>
<dbReference type="Pfam" id="PF22586">
    <property type="entry name" value="ANCHR-like_BBOX"/>
    <property type="match status" value="1"/>
</dbReference>
<dbReference type="PROSITE" id="PS00518">
    <property type="entry name" value="ZF_RING_1"/>
    <property type="match status" value="1"/>
</dbReference>
<proteinExistence type="predicted"/>
<feature type="compositionally biased region" description="Basic and acidic residues" evidence="5">
    <location>
        <begin position="422"/>
        <end position="443"/>
    </location>
</feature>
<evidence type="ECO:0000256" key="1">
    <source>
        <dbReference type="ARBA" id="ARBA00022723"/>
    </source>
</evidence>
<keyword evidence="2 4" id="KW-0863">Zinc-finger</keyword>
<dbReference type="KEGG" id="bfo:118413729"/>
<organism evidence="8 9">
    <name type="scientific">Branchiostoma floridae</name>
    <name type="common">Florida lancelet</name>
    <name type="synonym">Amphioxus</name>
    <dbReference type="NCBI Taxonomy" id="7739"/>
    <lineage>
        <taxon>Eukaryota</taxon>
        <taxon>Metazoa</taxon>
        <taxon>Chordata</taxon>
        <taxon>Cephalochordata</taxon>
        <taxon>Leptocardii</taxon>
        <taxon>Amphioxiformes</taxon>
        <taxon>Branchiostomatidae</taxon>
        <taxon>Branchiostoma</taxon>
    </lineage>
</organism>
<dbReference type="InterPro" id="IPR013083">
    <property type="entry name" value="Znf_RING/FYVE/PHD"/>
</dbReference>
<feature type="compositionally biased region" description="Polar residues" evidence="5">
    <location>
        <begin position="457"/>
        <end position="466"/>
    </location>
</feature>
<dbReference type="OMA" id="ANINVDY"/>
<evidence type="ECO:0000256" key="4">
    <source>
        <dbReference type="PROSITE-ProRule" id="PRU00024"/>
    </source>
</evidence>
<dbReference type="RefSeq" id="XP_035673151.1">
    <property type="nucleotide sequence ID" value="XM_035817258.1"/>
</dbReference>
<dbReference type="SMART" id="SM00336">
    <property type="entry name" value="BBOX"/>
    <property type="match status" value="2"/>
</dbReference>
<evidence type="ECO:0000259" key="7">
    <source>
        <dbReference type="PROSITE" id="PS50119"/>
    </source>
</evidence>
<dbReference type="InterPro" id="IPR047153">
    <property type="entry name" value="TRIM45/56/19-like"/>
</dbReference>
<dbReference type="InterPro" id="IPR000315">
    <property type="entry name" value="Znf_B-box"/>
</dbReference>
<dbReference type="InterPro" id="IPR017907">
    <property type="entry name" value="Znf_RING_CS"/>
</dbReference>
<dbReference type="GO" id="GO:0008270">
    <property type="term" value="F:zinc ion binding"/>
    <property type="evidence" value="ECO:0007669"/>
    <property type="project" value="UniProtKB-KW"/>
</dbReference>
<reference evidence="9" key="2">
    <citation type="submission" date="2025-08" db="UniProtKB">
        <authorList>
            <consortium name="RefSeq"/>
        </authorList>
    </citation>
    <scope>IDENTIFICATION</scope>
    <source>
        <strain evidence="9">S238N-H82</strain>
        <tissue evidence="9">Testes</tissue>
    </source>
</reference>
<keyword evidence="1" id="KW-0479">Metal-binding</keyword>
<evidence type="ECO:0000259" key="6">
    <source>
        <dbReference type="PROSITE" id="PS50089"/>
    </source>
</evidence>
<accession>A0A9J7KZJ2</accession>
<dbReference type="InterPro" id="IPR027370">
    <property type="entry name" value="Znf-RING_euk"/>
</dbReference>
<dbReference type="AlphaFoldDB" id="A0A9J7KZJ2"/>
<keyword evidence="3" id="KW-0862">Zinc</keyword>
<dbReference type="PROSITE" id="PS50089">
    <property type="entry name" value="ZF_RING_2"/>
    <property type="match status" value="1"/>
</dbReference>
<protein>
    <submittedName>
        <fullName evidence="9">E3 ubiquitin-protein ligase TRIM56-like</fullName>
    </submittedName>
</protein>
<keyword evidence="8" id="KW-1185">Reference proteome</keyword>